<organism evidence="2 3">
    <name type="scientific">Phytohabitans rumicis</name>
    <dbReference type="NCBI Taxonomy" id="1076125"/>
    <lineage>
        <taxon>Bacteria</taxon>
        <taxon>Bacillati</taxon>
        <taxon>Actinomycetota</taxon>
        <taxon>Actinomycetes</taxon>
        <taxon>Micromonosporales</taxon>
        <taxon>Micromonosporaceae</taxon>
    </lineage>
</organism>
<dbReference type="InterPro" id="IPR016040">
    <property type="entry name" value="NAD(P)-bd_dom"/>
</dbReference>
<dbReference type="PANTHER" id="PTHR43355:SF2">
    <property type="entry name" value="FLAVIN REDUCTASE (NADPH)"/>
    <property type="match status" value="1"/>
</dbReference>
<dbReference type="Pfam" id="PF13460">
    <property type="entry name" value="NAD_binding_10"/>
    <property type="match status" value="1"/>
</dbReference>
<sequence>MDRIVVFGAGGRAGRRTVAEAVARGHQVTAVVRDPARHEDLRGPGVTVVTGDVTDAVAVAELAAGHRAAVNTAARMDVPAEEFFPAAARALTEGLLRAGVGRLVAVGVGSTLETAPGVAVHDAPDFPAEYRDFSVGHAAQFAVLEAADPRLDWVLLVPPPVVLDDTAARTGRYRTGGAAVLPGAEAFSYADLAAALVDEIDTPRHHRALVAVAP</sequence>
<dbReference type="InterPro" id="IPR051606">
    <property type="entry name" value="Polyketide_Oxido-like"/>
</dbReference>
<dbReference type="PANTHER" id="PTHR43355">
    <property type="entry name" value="FLAVIN REDUCTASE (NADPH)"/>
    <property type="match status" value="1"/>
</dbReference>
<comment type="caution">
    <text evidence="2">The sequence shown here is derived from an EMBL/GenBank/DDBJ whole genome shotgun (WGS) entry which is preliminary data.</text>
</comment>
<dbReference type="SUPFAM" id="SSF51735">
    <property type="entry name" value="NAD(P)-binding Rossmann-fold domains"/>
    <property type="match status" value="1"/>
</dbReference>
<name>A0A6V8LM40_9ACTN</name>
<reference evidence="2 3" key="2">
    <citation type="submission" date="2020-03" db="EMBL/GenBank/DDBJ databases">
        <authorList>
            <person name="Ichikawa N."/>
            <person name="Kimura A."/>
            <person name="Kitahashi Y."/>
            <person name="Uohara A."/>
        </authorList>
    </citation>
    <scope>NUCLEOTIDE SEQUENCE [LARGE SCALE GENOMIC DNA]</scope>
    <source>
        <strain evidence="2 3">NBRC 108638</strain>
    </source>
</reference>
<reference evidence="2 3" key="1">
    <citation type="submission" date="2020-03" db="EMBL/GenBank/DDBJ databases">
        <title>Whole genome shotgun sequence of Phytohabitans rumicis NBRC 108638.</title>
        <authorList>
            <person name="Komaki H."/>
            <person name="Tamura T."/>
        </authorList>
    </citation>
    <scope>NUCLEOTIDE SEQUENCE [LARGE SCALE GENOMIC DNA]</scope>
    <source>
        <strain evidence="2 3">NBRC 108638</strain>
    </source>
</reference>
<evidence type="ECO:0000313" key="2">
    <source>
        <dbReference type="EMBL" id="GFJ95918.1"/>
    </source>
</evidence>
<dbReference type="Gene3D" id="3.40.50.720">
    <property type="entry name" value="NAD(P)-binding Rossmann-like Domain"/>
    <property type="match status" value="1"/>
</dbReference>
<protein>
    <recommendedName>
        <fullName evidence="1">NAD(P)-binding domain-containing protein</fullName>
    </recommendedName>
</protein>
<accession>A0A6V8LM40</accession>
<evidence type="ECO:0000313" key="3">
    <source>
        <dbReference type="Proteomes" id="UP000482960"/>
    </source>
</evidence>
<dbReference type="RefSeq" id="WP_173085319.1">
    <property type="nucleotide sequence ID" value="NZ_BAABJB010000019.1"/>
</dbReference>
<dbReference type="EMBL" id="BLPG01000002">
    <property type="protein sequence ID" value="GFJ95918.1"/>
    <property type="molecule type" value="Genomic_DNA"/>
</dbReference>
<dbReference type="AlphaFoldDB" id="A0A6V8LM40"/>
<evidence type="ECO:0000259" key="1">
    <source>
        <dbReference type="Pfam" id="PF13460"/>
    </source>
</evidence>
<proteinExistence type="predicted"/>
<keyword evidence="3" id="KW-1185">Reference proteome</keyword>
<dbReference type="GO" id="GO:0016646">
    <property type="term" value="F:oxidoreductase activity, acting on the CH-NH group of donors, NAD or NADP as acceptor"/>
    <property type="evidence" value="ECO:0007669"/>
    <property type="project" value="TreeGrafter"/>
</dbReference>
<gene>
    <name evidence="2" type="ORF">Prum_095600</name>
</gene>
<feature type="domain" description="NAD(P)-binding" evidence="1">
    <location>
        <begin position="8"/>
        <end position="203"/>
    </location>
</feature>
<dbReference type="InterPro" id="IPR036291">
    <property type="entry name" value="NAD(P)-bd_dom_sf"/>
</dbReference>
<dbReference type="Proteomes" id="UP000482960">
    <property type="component" value="Unassembled WGS sequence"/>
</dbReference>